<dbReference type="AlphaFoldDB" id="A0A1Y2HRK7"/>
<reference evidence="1 2" key="1">
    <citation type="submission" date="2016-07" db="EMBL/GenBank/DDBJ databases">
        <title>Pervasive Adenine N6-methylation of Active Genes in Fungi.</title>
        <authorList>
            <consortium name="DOE Joint Genome Institute"/>
            <person name="Mondo S.J."/>
            <person name="Dannebaum R.O."/>
            <person name="Kuo R.C."/>
            <person name="Labutti K."/>
            <person name="Haridas S."/>
            <person name="Kuo A."/>
            <person name="Salamov A."/>
            <person name="Ahrendt S.R."/>
            <person name="Lipzen A."/>
            <person name="Sullivan W."/>
            <person name="Andreopoulos W.B."/>
            <person name="Clum A."/>
            <person name="Lindquist E."/>
            <person name="Daum C."/>
            <person name="Ramamoorthy G.K."/>
            <person name="Gryganskyi A."/>
            <person name="Culley D."/>
            <person name="Magnuson J.K."/>
            <person name="James T.Y."/>
            <person name="O'Malley M.A."/>
            <person name="Stajich J.E."/>
            <person name="Spatafora J.W."/>
            <person name="Visel A."/>
            <person name="Grigoriev I.V."/>
        </authorList>
    </citation>
    <scope>NUCLEOTIDE SEQUENCE [LARGE SCALE GENOMIC DNA]</scope>
    <source>
        <strain evidence="1 2">PL171</strain>
    </source>
</reference>
<organism evidence="1 2">
    <name type="scientific">Catenaria anguillulae PL171</name>
    <dbReference type="NCBI Taxonomy" id="765915"/>
    <lineage>
        <taxon>Eukaryota</taxon>
        <taxon>Fungi</taxon>
        <taxon>Fungi incertae sedis</taxon>
        <taxon>Blastocladiomycota</taxon>
        <taxon>Blastocladiomycetes</taxon>
        <taxon>Blastocladiales</taxon>
        <taxon>Catenariaceae</taxon>
        <taxon>Catenaria</taxon>
    </lineage>
</organism>
<protein>
    <submittedName>
        <fullName evidence="1">Uncharacterized protein</fullName>
    </submittedName>
</protein>
<gene>
    <name evidence="1" type="ORF">BCR44DRAFT_249309</name>
</gene>
<name>A0A1Y2HRK7_9FUNG</name>
<keyword evidence="2" id="KW-1185">Reference proteome</keyword>
<accession>A0A1Y2HRK7</accession>
<evidence type="ECO:0000313" key="2">
    <source>
        <dbReference type="Proteomes" id="UP000193411"/>
    </source>
</evidence>
<comment type="caution">
    <text evidence="1">The sequence shown here is derived from an EMBL/GenBank/DDBJ whole genome shotgun (WGS) entry which is preliminary data.</text>
</comment>
<dbReference type="Proteomes" id="UP000193411">
    <property type="component" value="Unassembled WGS sequence"/>
</dbReference>
<sequence>MWVCYHHNFKAVDEEWAQLKNLLDVGAMDPHLLHTQATGKVIGFAFNLPCLHKGNKHHHPDARHGRCHGPKLLEHVLTRYFDEAWADAKAVISTSPSSVPANKYPIMHTTLMAAIRHTAPLLRGFRSNVAYLGPAHWIKDEQEKRMTALVKELVDVTATLPSQSTSGPLPWMTASPAPTDRTSHAHVQRDLLLAQFEAMLLLSPNWKWLAVMFRSALRQVPTAQSARANFISQVLLGPTFMSPWVRGAPAQHVLLLTILRSLIFHLQSPASPALAANDVQAIVSTIADTIPDPIPYNVKQGGFAPRGDPLSAWNRERRDAPYEYRPATPADRLLSPATVWVVRSLERLLGAYRARVTESEFEALLEAVGEDRIGRLLDMGVDAEVFEVNVMNGE</sequence>
<evidence type="ECO:0000313" key="1">
    <source>
        <dbReference type="EMBL" id="ORZ37227.1"/>
    </source>
</evidence>
<proteinExistence type="predicted"/>
<dbReference type="EMBL" id="MCFL01000013">
    <property type="protein sequence ID" value="ORZ37227.1"/>
    <property type="molecule type" value="Genomic_DNA"/>
</dbReference>